<evidence type="ECO:0000256" key="3">
    <source>
        <dbReference type="ARBA" id="ARBA00023002"/>
    </source>
</evidence>
<dbReference type="SUPFAM" id="SSF51679">
    <property type="entry name" value="Bacterial luciferase-like"/>
    <property type="match status" value="1"/>
</dbReference>
<dbReference type="InterPro" id="IPR050172">
    <property type="entry name" value="SsuD_RutA_monooxygenase"/>
</dbReference>
<evidence type="ECO:0000256" key="4">
    <source>
        <dbReference type="ARBA" id="ARBA00023033"/>
    </source>
</evidence>
<evidence type="ECO:0000259" key="5">
    <source>
        <dbReference type="Pfam" id="PF00296"/>
    </source>
</evidence>
<dbReference type="Gene3D" id="3.20.20.30">
    <property type="entry name" value="Luciferase-like domain"/>
    <property type="match status" value="1"/>
</dbReference>
<dbReference type="EMBL" id="CADCWN010000251">
    <property type="protein sequence ID" value="CAA9582614.1"/>
    <property type="molecule type" value="Genomic_DNA"/>
</dbReference>
<evidence type="ECO:0000313" key="6">
    <source>
        <dbReference type="EMBL" id="CAA9582614.1"/>
    </source>
</evidence>
<dbReference type="GO" id="GO:0046306">
    <property type="term" value="P:alkanesulfonate catabolic process"/>
    <property type="evidence" value="ECO:0007669"/>
    <property type="project" value="TreeGrafter"/>
</dbReference>
<feature type="domain" description="Luciferase-like" evidence="5">
    <location>
        <begin position="13"/>
        <end position="246"/>
    </location>
</feature>
<dbReference type="InterPro" id="IPR036661">
    <property type="entry name" value="Luciferase-like_sf"/>
</dbReference>
<dbReference type="NCBIfam" id="TIGR03619">
    <property type="entry name" value="F420_Rv2161c"/>
    <property type="match status" value="1"/>
</dbReference>
<keyword evidence="3" id="KW-0560">Oxidoreductase</keyword>
<keyword evidence="1" id="KW-0285">Flavoprotein</keyword>
<dbReference type="Pfam" id="PF00296">
    <property type="entry name" value="Bac_luciferase"/>
    <property type="match status" value="1"/>
</dbReference>
<protein>
    <recommendedName>
        <fullName evidence="5">Luciferase-like domain-containing protein</fullName>
    </recommendedName>
</protein>
<accession>A0A6J4VMW7</accession>
<proteinExistence type="predicted"/>
<evidence type="ECO:0000256" key="1">
    <source>
        <dbReference type="ARBA" id="ARBA00022630"/>
    </source>
</evidence>
<evidence type="ECO:0000256" key="2">
    <source>
        <dbReference type="ARBA" id="ARBA00022643"/>
    </source>
</evidence>
<dbReference type="PANTHER" id="PTHR42847">
    <property type="entry name" value="ALKANESULFONATE MONOOXYGENASE"/>
    <property type="match status" value="1"/>
</dbReference>
<dbReference type="InterPro" id="IPR011251">
    <property type="entry name" value="Luciferase-like_dom"/>
</dbReference>
<sequence length="314" mass="34144">MARAEQDAGRDCKVGVLLPTIEGGMARETPRWADLAAMARRAEEIGFDSLWIVDHFYYHMPRREEQAGVWEGWSILAALAAITTRVELGTLVLCTAFRNPALLAKMADTVEEISDGRLILGIGAGWNEYEFRAFGYPFDHRVSRFAEALTIIHGLLKGGRVDFSGTYHEARDCELRPRGPRPGGPPIMIGSSSPRMLELTARYADQWNIFHTAPEIVAERRETVDAACREAGRDPATLTRTASVRVNLLGRQSKQGATNPPLGGTPGEIAAGLHAYRRAGATHLQIIPDPSTLAGIEALAPVLEAFDGEASGTS</sequence>
<dbReference type="GO" id="GO:0008726">
    <property type="term" value="F:alkanesulfonate monooxygenase activity"/>
    <property type="evidence" value="ECO:0007669"/>
    <property type="project" value="TreeGrafter"/>
</dbReference>
<keyword evidence="2" id="KW-0288">FMN</keyword>
<gene>
    <name evidence="6" type="ORF">AVDCRST_MAG18-3378</name>
</gene>
<organism evidence="6">
    <name type="scientific">uncultured Thermomicrobiales bacterium</name>
    <dbReference type="NCBI Taxonomy" id="1645740"/>
    <lineage>
        <taxon>Bacteria</taxon>
        <taxon>Pseudomonadati</taxon>
        <taxon>Thermomicrobiota</taxon>
        <taxon>Thermomicrobia</taxon>
        <taxon>Thermomicrobiales</taxon>
        <taxon>environmental samples</taxon>
    </lineage>
</organism>
<dbReference type="InterPro" id="IPR019921">
    <property type="entry name" value="Lucif-like_OxRdtase_Rv2161c"/>
</dbReference>
<reference evidence="6" key="1">
    <citation type="submission" date="2020-02" db="EMBL/GenBank/DDBJ databases">
        <authorList>
            <person name="Meier V. D."/>
        </authorList>
    </citation>
    <scope>NUCLEOTIDE SEQUENCE</scope>
    <source>
        <strain evidence="6">AVDCRST_MAG18</strain>
    </source>
</reference>
<dbReference type="PANTHER" id="PTHR42847:SF4">
    <property type="entry name" value="ALKANESULFONATE MONOOXYGENASE-RELATED"/>
    <property type="match status" value="1"/>
</dbReference>
<name>A0A6J4VMW7_9BACT</name>
<dbReference type="AlphaFoldDB" id="A0A6J4VMW7"/>
<keyword evidence="4" id="KW-0503">Monooxygenase</keyword>